<feature type="region of interest" description="Disordered" evidence="1">
    <location>
        <begin position="236"/>
        <end position="277"/>
    </location>
</feature>
<feature type="compositionally biased region" description="Basic and acidic residues" evidence="1">
    <location>
        <begin position="236"/>
        <end position="250"/>
    </location>
</feature>
<protein>
    <submittedName>
        <fullName evidence="2">Uncharacterized protein</fullName>
    </submittedName>
</protein>
<name>A0A089X9W6_STRGA</name>
<feature type="compositionally biased region" description="Basic and acidic residues" evidence="1">
    <location>
        <begin position="266"/>
        <end position="277"/>
    </location>
</feature>
<feature type="region of interest" description="Disordered" evidence="1">
    <location>
        <begin position="46"/>
        <end position="67"/>
    </location>
</feature>
<gene>
    <name evidence="2" type="ORF">SGLAU_24045</name>
</gene>
<evidence type="ECO:0000313" key="3">
    <source>
        <dbReference type="Proteomes" id="UP000029482"/>
    </source>
</evidence>
<evidence type="ECO:0000313" key="2">
    <source>
        <dbReference type="EMBL" id="AIS00753.1"/>
    </source>
</evidence>
<reference evidence="3" key="1">
    <citation type="journal article" date="2015" name="J. Biotechnol.">
        <title>Complete genome sequence of the actinobacterium Streptomyces glaucescens GLA.O (DSM 40922) consisting of a linear chromosome and one linear plasmid.</title>
        <authorList>
            <person name="Ortseifen V."/>
            <person name="Winkler A."/>
            <person name="Albersmeier A."/>
            <person name="Wendler S."/>
            <person name="Puhler A."/>
            <person name="Kalinowski J."/>
            <person name="Ruckert C."/>
        </authorList>
    </citation>
    <scope>NUCLEOTIDE SEQUENCE [LARGE SCALE GENOMIC DNA]</scope>
    <source>
        <strain evidence="3">DSM 40922 / GLA O</strain>
    </source>
</reference>
<dbReference type="HOGENOM" id="CLU_1004428_0_0_11"/>
<sequence length="277" mass="29960">MAPTSCFTGQVHRLPDAPEAYGAMITRTKAAPGQSRYADRVGTTKGAMAHSHNQQENPPPHMSSDGFSQFGQLVALIDTQVNSLTLEIHRHAFPHSNAPGKDSTDPLSLLQSPHEVAQIDAEFLTFRAHRMERKGHPALQTPAAGKGGSHYGKSGIDQTYDLPPVGIAASVPVESRNRPNNDTHGLDQLGHLTRGVLERGNPFFGVALSQGGITDKPGAASQRLTGQPRSDFTKLSEQHRDHNHGDDHPKGTHRSTPRIRPRPGMGKREVRSLADSC</sequence>
<dbReference type="EMBL" id="CP009438">
    <property type="protein sequence ID" value="AIS00753.1"/>
    <property type="molecule type" value="Genomic_DNA"/>
</dbReference>
<accession>A0A089X9W6</accession>
<dbReference type="Proteomes" id="UP000029482">
    <property type="component" value="Chromosome"/>
</dbReference>
<organism evidence="2 3">
    <name type="scientific">Streptomyces glaucescens</name>
    <dbReference type="NCBI Taxonomy" id="1907"/>
    <lineage>
        <taxon>Bacteria</taxon>
        <taxon>Bacillati</taxon>
        <taxon>Actinomycetota</taxon>
        <taxon>Actinomycetes</taxon>
        <taxon>Kitasatosporales</taxon>
        <taxon>Streptomycetaceae</taxon>
        <taxon>Streptomyces</taxon>
    </lineage>
</organism>
<proteinExistence type="predicted"/>
<dbReference type="KEGG" id="sgu:SGLAU_24045"/>
<keyword evidence="3" id="KW-1185">Reference proteome</keyword>
<evidence type="ECO:0000256" key="1">
    <source>
        <dbReference type="SAM" id="MobiDB-lite"/>
    </source>
</evidence>
<dbReference type="AlphaFoldDB" id="A0A089X9W6"/>
<feature type="compositionally biased region" description="Basic residues" evidence="1">
    <location>
        <begin position="251"/>
        <end position="261"/>
    </location>
</feature>
<dbReference type="eggNOG" id="ENOG5030S4W">
    <property type="taxonomic scope" value="Bacteria"/>
</dbReference>